<comment type="caution">
    <text evidence="3">The sequence shown here is derived from an EMBL/GenBank/DDBJ whole genome shotgun (WGS) entry which is preliminary data.</text>
</comment>
<evidence type="ECO:0000256" key="1">
    <source>
        <dbReference type="SAM" id="Phobius"/>
    </source>
</evidence>
<proteinExistence type="predicted"/>
<evidence type="ECO:0000259" key="2">
    <source>
        <dbReference type="Pfam" id="PF13038"/>
    </source>
</evidence>
<evidence type="ECO:0000313" key="3">
    <source>
        <dbReference type="EMBL" id="MFK9095291.1"/>
    </source>
</evidence>
<feature type="transmembrane region" description="Helical" evidence="1">
    <location>
        <begin position="98"/>
        <end position="117"/>
    </location>
</feature>
<feature type="transmembrane region" description="Helical" evidence="1">
    <location>
        <begin position="9"/>
        <end position="27"/>
    </location>
</feature>
<keyword evidence="1" id="KW-1133">Transmembrane helix</keyword>
<dbReference type="RefSeq" id="WP_406583687.1">
    <property type="nucleotide sequence ID" value="NZ_JBJHQH010000040.1"/>
</dbReference>
<keyword evidence="1" id="KW-0812">Transmembrane</keyword>
<dbReference type="Proteomes" id="UP001623041">
    <property type="component" value="Unassembled WGS sequence"/>
</dbReference>
<feature type="domain" description="DUF3899" evidence="2">
    <location>
        <begin position="36"/>
        <end position="115"/>
    </location>
</feature>
<reference evidence="3 4" key="1">
    <citation type="submission" date="2024-11" db="EMBL/GenBank/DDBJ databases">
        <authorList>
            <person name="Lucas J.A."/>
        </authorList>
    </citation>
    <scope>NUCLEOTIDE SEQUENCE [LARGE SCALE GENOMIC DNA]</scope>
    <source>
        <strain evidence="3 4">Z 5.4</strain>
    </source>
</reference>
<feature type="transmembrane region" description="Helical" evidence="1">
    <location>
        <begin position="33"/>
        <end position="56"/>
    </location>
</feature>
<evidence type="ECO:0000313" key="4">
    <source>
        <dbReference type="Proteomes" id="UP001623041"/>
    </source>
</evidence>
<dbReference type="Pfam" id="PF13038">
    <property type="entry name" value="DUF3899"/>
    <property type="match status" value="1"/>
</dbReference>
<protein>
    <submittedName>
        <fullName evidence="3">DUF3899 domain-containing protein</fullName>
    </submittedName>
</protein>
<dbReference type="EMBL" id="JBJHQH010000040">
    <property type="protein sequence ID" value="MFK9095291.1"/>
    <property type="molecule type" value="Genomic_DNA"/>
</dbReference>
<keyword evidence="4" id="KW-1185">Reference proteome</keyword>
<sequence length="118" mass="13818">MNFRFKKKLYILLFTQLAINIISFISYRKISLISYINISFLFTAALLLLTTLIYTIHSGFYDAISRSFNLAFSRGKDERRLEDIPRLSEMITVDEKPLLFHGLMNGLFMMIALIAYYL</sequence>
<organism evidence="3 4">
    <name type="scientific">Bacillus salipaludis</name>
    <dbReference type="NCBI Taxonomy" id="2547811"/>
    <lineage>
        <taxon>Bacteria</taxon>
        <taxon>Bacillati</taxon>
        <taxon>Bacillota</taxon>
        <taxon>Bacilli</taxon>
        <taxon>Bacillales</taxon>
        <taxon>Bacillaceae</taxon>
        <taxon>Bacillus</taxon>
    </lineage>
</organism>
<dbReference type="InterPro" id="IPR025007">
    <property type="entry name" value="DUF3899"/>
</dbReference>
<name>A0ABW8RPE2_9BACI</name>
<gene>
    <name evidence="3" type="ORF">ACJEBI_28060</name>
</gene>
<accession>A0ABW8RPE2</accession>
<keyword evidence="1" id="KW-0472">Membrane</keyword>